<evidence type="ECO:0008006" key="4">
    <source>
        <dbReference type="Google" id="ProtNLM"/>
    </source>
</evidence>
<proteinExistence type="predicted"/>
<accession>A0A8S1UKV6</accession>
<protein>
    <recommendedName>
        <fullName evidence="4">J domain-containing protein</fullName>
    </recommendedName>
</protein>
<keyword evidence="1" id="KW-0175">Coiled coil</keyword>
<sequence>MNADEITFANNYSETIFQDRQLRFAYHSPLRSQSQFCVQKSKSQYIPNVSNVARVRIMSKLEMLDSLNKLKNDPPMNSQKSNKTDILSKVAQLVKKLQHRELPHKMIEATVLSRKTSIPKNTKLLLQQEHIVKQITITQRTKGKQQNQSQCQQHHESYNVELLRRSPEQKDKKTEDNIEYKIGNFKKEKKNLKELQKQIKQQNIRETNIYYEQLQNELYRKALLKLEEGDISIKQKIIKAYRDIEPLVTDSAFKYAQRYCQKYEIIDINQIILLYKILLLPEEVLSKFVKVEDKGILRQEYKFYAMNIHPDKNKHQKALFAFQKMKKYWNDIPNQSHN</sequence>
<comment type="caution">
    <text evidence="2">The sequence shown here is derived from an EMBL/GenBank/DDBJ whole genome shotgun (WGS) entry which is preliminary data.</text>
</comment>
<feature type="coiled-coil region" evidence="1">
    <location>
        <begin position="182"/>
        <end position="217"/>
    </location>
</feature>
<evidence type="ECO:0000313" key="3">
    <source>
        <dbReference type="Proteomes" id="UP000689195"/>
    </source>
</evidence>
<evidence type="ECO:0000313" key="2">
    <source>
        <dbReference type="EMBL" id="CAD8163246.1"/>
    </source>
</evidence>
<keyword evidence="3" id="KW-1185">Reference proteome</keyword>
<dbReference type="OrthoDB" id="298743at2759"/>
<dbReference type="EMBL" id="CAJJDO010000039">
    <property type="protein sequence ID" value="CAD8163246.1"/>
    <property type="molecule type" value="Genomic_DNA"/>
</dbReference>
<evidence type="ECO:0000256" key="1">
    <source>
        <dbReference type="SAM" id="Coils"/>
    </source>
</evidence>
<organism evidence="2 3">
    <name type="scientific">Paramecium pentaurelia</name>
    <dbReference type="NCBI Taxonomy" id="43138"/>
    <lineage>
        <taxon>Eukaryota</taxon>
        <taxon>Sar</taxon>
        <taxon>Alveolata</taxon>
        <taxon>Ciliophora</taxon>
        <taxon>Intramacronucleata</taxon>
        <taxon>Oligohymenophorea</taxon>
        <taxon>Peniculida</taxon>
        <taxon>Parameciidae</taxon>
        <taxon>Paramecium</taxon>
    </lineage>
</organism>
<dbReference type="AlphaFoldDB" id="A0A8S1UKV6"/>
<dbReference type="Proteomes" id="UP000689195">
    <property type="component" value="Unassembled WGS sequence"/>
</dbReference>
<reference evidence="2" key="1">
    <citation type="submission" date="2021-01" db="EMBL/GenBank/DDBJ databases">
        <authorList>
            <consortium name="Genoscope - CEA"/>
            <person name="William W."/>
        </authorList>
    </citation>
    <scope>NUCLEOTIDE SEQUENCE</scope>
</reference>
<gene>
    <name evidence="2" type="ORF">PPENT_87.1.T0390124</name>
</gene>
<name>A0A8S1UKV6_9CILI</name>